<dbReference type="AlphaFoldDB" id="A0A3T0N1P0"/>
<dbReference type="EMBL" id="CP033219">
    <property type="protein sequence ID" value="AZV77925.1"/>
    <property type="molecule type" value="Genomic_DNA"/>
</dbReference>
<dbReference type="Proteomes" id="UP000283063">
    <property type="component" value="Chromosome"/>
</dbReference>
<evidence type="ECO:0000313" key="2">
    <source>
        <dbReference type="EMBL" id="AZV77925.1"/>
    </source>
</evidence>
<dbReference type="RefSeq" id="WP_420850401.1">
    <property type="nucleotide sequence ID" value="NZ_CP033219.1"/>
</dbReference>
<name>A0A3T0N1P0_9RHOB</name>
<dbReference type="InterPro" id="IPR019294">
    <property type="entry name" value="Translation_reg_Com"/>
</dbReference>
<organism evidence="2 3">
    <name type="scientific">Parasedimentitalea marina</name>
    <dbReference type="NCBI Taxonomy" id="2483033"/>
    <lineage>
        <taxon>Bacteria</taxon>
        <taxon>Pseudomonadati</taxon>
        <taxon>Pseudomonadota</taxon>
        <taxon>Alphaproteobacteria</taxon>
        <taxon>Rhodobacterales</taxon>
        <taxon>Paracoccaceae</taxon>
        <taxon>Parasedimentitalea</taxon>
    </lineage>
</organism>
<reference evidence="2 3" key="1">
    <citation type="submission" date="2018-10" db="EMBL/GenBank/DDBJ databases">
        <title>Parasedimentitalea marina sp. nov., a psychrophilic bacterium isolated from deep seawater of the New Britain Trench.</title>
        <authorList>
            <person name="Cao J."/>
        </authorList>
    </citation>
    <scope>NUCLEOTIDE SEQUENCE [LARGE SCALE GENOMIC DNA]</scope>
    <source>
        <strain evidence="2 3">W43</strain>
    </source>
</reference>
<feature type="compositionally biased region" description="Polar residues" evidence="1">
    <location>
        <begin position="73"/>
        <end position="82"/>
    </location>
</feature>
<keyword evidence="2" id="KW-0238">DNA-binding</keyword>
<protein>
    <submittedName>
        <fullName evidence="2">Com family DNA-binding transcriptional regulator</fullName>
    </submittedName>
</protein>
<accession>A0A3T0N1P0</accession>
<evidence type="ECO:0000313" key="3">
    <source>
        <dbReference type="Proteomes" id="UP000283063"/>
    </source>
</evidence>
<evidence type="ECO:0000256" key="1">
    <source>
        <dbReference type="SAM" id="MobiDB-lite"/>
    </source>
</evidence>
<dbReference type="KEGG" id="sedi:EBB79_08470"/>
<feature type="region of interest" description="Disordered" evidence="1">
    <location>
        <begin position="35"/>
        <end position="82"/>
    </location>
</feature>
<gene>
    <name evidence="2" type="ORF">EBB79_08470</name>
</gene>
<keyword evidence="3" id="KW-1185">Reference proteome</keyword>
<dbReference type="GO" id="GO:0003677">
    <property type="term" value="F:DNA binding"/>
    <property type="evidence" value="ECO:0007669"/>
    <property type="project" value="UniProtKB-KW"/>
</dbReference>
<dbReference type="Pfam" id="PF10122">
    <property type="entry name" value="Zn_ribbon_Com"/>
    <property type="match status" value="1"/>
</dbReference>
<proteinExistence type="predicted"/>
<sequence length="82" mass="9075">MQDQRCGQCARLLFKIESDALNGALNIKCPRCKAHNHLRPQQSPLSKRQERDGKEGSSGQIRRNQPAPATAGNPRNTQGEPL</sequence>